<proteinExistence type="predicted"/>
<accession>A0ABP0KYE5</accession>
<reference evidence="2 3" key="1">
    <citation type="submission" date="2024-02" db="EMBL/GenBank/DDBJ databases">
        <authorList>
            <person name="Chen Y."/>
            <person name="Shah S."/>
            <person name="Dougan E. K."/>
            <person name="Thang M."/>
            <person name="Chan C."/>
        </authorList>
    </citation>
    <scope>NUCLEOTIDE SEQUENCE [LARGE SCALE GENOMIC DNA]</scope>
</reference>
<protein>
    <submittedName>
        <fullName evidence="2">Uncharacterized protein</fullName>
    </submittedName>
</protein>
<name>A0ABP0KYE5_9DINO</name>
<feature type="compositionally biased region" description="Basic residues" evidence="1">
    <location>
        <begin position="315"/>
        <end position="336"/>
    </location>
</feature>
<gene>
    <name evidence="2" type="ORF">CCMP2556_LOCUS18117</name>
</gene>
<comment type="caution">
    <text evidence="2">The sequence shown here is derived from an EMBL/GenBank/DDBJ whole genome shotgun (WGS) entry which is preliminary data.</text>
</comment>
<sequence length="1064" mass="117376">MSTVTRSLVAISTSAFGGHLIRLWIRTGVKAAVGGSLEGVGSALWEPLVHCIKSTWEGVYYFLCVLVIFELRSEIWSLVSIVWRVFRCLIQVTDRKAQFLDTPEIEEEPSTGIETEHLWLTCQHLYMEGFFLSERSGEWDEIWVAGLVPDSGELIARSTNEDGSDWIWSLIRCEAGSLRPPVGAGAQRAAPPGIAPATVNWICSPEHVDQRWAPTVAEAAALKQEAAVLGLHVKRIGVQDGQVTIPGRGMSLIPFTAAPIAGGASAAAPRGAVGALGPVPAPEADGGAFNLQSLSDVIQELKDMARKKEGQSKEKSKKKKRSRKKSKDKKKKKKRKDSSSGSSTSRSRSSASSRSSSQSSSGPLLWKPKGKDREVSYKKVHAVDSEKFKRKGELLAYASRHPGALSGHFLASIYARLSKGKVERSSQLREASVVSWAAQHSGLTEVRDVREVLTLAEAMDAVNRKEIARAMDILAQRILAIQQAKRKGGSWEKARGHTWVNSSYPDLVRKNVKAGLHVLKKEKQVAKHRGSLCLAGAFAVPKDETEAETKAAFCGPTWLSRAEQVYGWLDDLRGRKVRVTTLPDVIWCELMTAALLLPYAQFNLSAPFSQRVECSDASMSGIGRAWATMPSDLVQRMAQLCDHPGTYTNLNLPFGLALNEEDKCPLRKLKLPRNLFHWHTAGARWRPLYIFLGEADAAVWVAECRLRRACDDEHRFVHPLDSASCVGAFMKGRSSSRLLNHRCQKLCAIGTRRDDDLVSWVERLSQEHGLHIYGLRVDPLSPMSQRDLGFTCNDLLDGHSMLHILQLVQSGRVAGLFVSPPCSTFSAVRHKPLHRQSGAQVGPRPLRARSNPWSCLPNRTSRENHSVDIGTALAFICIGMLGEARIFGAWVGGEHPADRGCEPYPSIFCSTEIQQLCSIVRLCIYVIDQCMFGAKTRKPTGLVLPYGNDEFVRTCNHTQGHTQLFGWDSAGQCFRTTAATAYPSGLSQALASLFVTRILASKSHGYEQPYAPMQVHSDSFGRDPWFSQQRTAWTWPAPSRSFLAEVIARCHQRKIPTSNSAPQS</sequence>
<feature type="compositionally biased region" description="Low complexity" evidence="1">
    <location>
        <begin position="339"/>
        <end position="361"/>
    </location>
</feature>
<evidence type="ECO:0000256" key="1">
    <source>
        <dbReference type="SAM" id="MobiDB-lite"/>
    </source>
</evidence>
<dbReference type="EMBL" id="CAXAMN010010169">
    <property type="protein sequence ID" value="CAK9030997.1"/>
    <property type="molecule type" value="Genomic_DNA"/>
</dbReference>
<evidence type="ECO:0000313" key="3">
    <source>
        <dbReference type="Proteomes" id="UP001642484"/>
    </source>
</evidence>
<organism evidence="2 3">
    <name type="scientific">Durusdinium trenchii</name>
    <dbReference type="NCBI Taxonomy" id="1381693"/>
    <lineage>
        <taxon>Eukaryota</taxon>
        <taxon>Sar</taxon>
        <taxon>Alveolata</taxon>
        <taxon>Dinophyceae</taxon>
        <taxon>Suessiales</taxon>
        <taxon>Symbiodiniaceae</taxon>
        <taxon>Durusdinium</taxon>
    </lineage>
</organism>
<feature type="compositionally biased region" description="Basic and acidic residues" evidence="1">
    <location>
        <begin position="304"/>
        <end position="314"/>
    </location>
</feature>
<keyword evidence="3" id="KW-1185">Reference proteome</keyword>
<dbReference type="Proteomes" id="UP001642484">
    <property type="component" value="Unassembled WGS sequence"/>
</dbReference>
<evidence type="ECO:0000313" key="2">
    <source>
        <dbReference type="EMBL" id="CAK9030997.1"/>
    </source>
</evidence>
<feature type="region of interest" description="Disordered" evidence="1">
    <location>
        <begin position="304"/>
        <end position="378"/>
    </location>
</feature>
<feature type="compositionally biased region" description="Basic and acidic residues" evidence="1">
    <location>
        <begin position="369"/>
        <end position="378"/>
    </location>
</feature>